<dbReference type="Gene3D" id="3.40.50.720">
    <property type="entry name" value="NAD(P)-binding Rossmann-like Domain"/>
    <property type="match status" value="1"/>
</dbReference>
<dbReference type="InterPro" id="IPR013332">
    <property type="entry name" value="KPR_N"/>
</dbReference>
<evidence type="ECO:0000259" key="4">
    <source>
        <dbReference type="Pfam" id="PF02558"/>
    </source>
</evidence>
<name>A0A4P9VUE5_9FUNG</name>
<keyword evidence="6" id="KW-1185">Reference proteome</keyword>
<evidence type="ECO:0000256" key="1">
    <source>
        <dbReference type="ARBA" id="ARBA00022857"/>
    </source>
</evidence>
<dbReference type="GO" id="GO:0008677">
    <property type="term" value="F:2-dehydropantoate 2-reductase activity"/>
    <property type="evidence" value="ECO:0007669"/>
    <property type="project" value="TreeGrafter"/>
</dbReference>
<reference evidence="6" key="1">
    <citation type="journal article" date="2018" name="Nat. Microbiol.">
        <title>Leveraging single-cell genomics to expand the fungal tree of life.</title>
        <authorList>
            <person name="Ahrendt S.R."/>
            <person name="Quandt C.A."/>
            <person name="Ciobanu D."/>
            <person name="Clum A."/>
            <person name="Salamov A."/>
            <person name="Andreopoulos B."/>
            <person name="Cheng J.F."/>
            <person name="Woyke T."/>
            <person name="Pelin A."/>
            <person name="Henrissat B."/>
            <person name="Reynolds N.K."/>
            <person name="Benny G.L."/>
            <person name="Smith M.E."/>
            <person name="James T.Y."/>
            <person name="Grigoriev I.V."/>
        </authorList>
    </citation>
    <scope>NUCLEOTIDE SEQUENCE [LARGE SCALE GENOMIC DNA]</scope>
</reference>
<accession>A0A4P9VUE5</accession>
<organism evidence="5 6">
    <name type="scientific">Blyttiomyces helicus</name>
    <dbReference type="NCBI Taxonomy" id="388810"/>
    <lineage>
        <taxon>Eukaryota</taxon>
        <taxon>Fungi</taxon>
        <taxon>Fungi incertae sedis</taxon>
        <taxon>Chytridiomycota</taxon>
        <taxon>Chytridiomycota incertae sedis</taxon>
        <taxon>Chytridiomycetes</taxon>
        <taxon>Chytridiomycetes incertae sedis</taxon>
        <taxon>Blyttiomyces</taxon>
    </lineage>
</organism>
<dbReference type="AlphaFoldDB" id="A0A4P9VUE5"/>
<proteinExistence type="predicted"/>
<dbReference type="Pfam" id="PF02558">
    <property type="entry name" value="ApbA"/>
    <property type="match status" value="1"/>
</dbReference>
<dbReference type="InterPro" id="IPR050838">
    <property type="entry name" value="Ketopantoate_reductase"/>
</dbReference>
<feature type="region of interest" description="Disordered" evidence="3">
    <location>
        <begin position="193"/>
        <end position="216"/>
    </location>
</feature>
<dbReference type="PANTHER" id="PTHR43765:SF2">
    <property type="entry name" value="2-DEHYDROPANTOATE 2-REDUCTASE"/>
    <property type="match status" value="1"/>
</dbReference>
<evidence type="ECO:0000256" key="3">
    <source>
        <dbReference type="SAM" id="MobiDB-lite"/>
    </source>
</evidence>
<dbReference type="EMBL" id="ML001515">
    <property type="protein sequence ID" value="RKO83211.1"/>
    <property type="molecule type" value="Genomic_DNA"/>
</dbReference>
<evidence type="ECO:0000313" key="6">
    <source>
        <dbReference type="Proteomes" id="UP000269721"/>
    </source>
</evidence>
<dbReference type="OrthoDB" id="73846at2759"/>
<dbReference type="GO" id="GO:0050661">
    <property type="term" value="F:NADP binding"/>
    <property type="evidence" value="ECO:0007669"/>
    <property type="project" value="TreeGrafter"/>
</dbReference>
<feature type="region of interest" description="Disordered" evidence="3">
    <location>
        <begin position="50"/>
        <end position="70"/>
    </location>
</feature>
<feature type="compositionally biased region" description="Polar residues" evidence="3">
    <location>
        <begin position="50"/>
        <end position="62"/>
    </location>
</feature>
<dbReference type="PANTHER" id="PTHR43765">
    <property type="entry name" value="2-DEHYDROPANTOATE 2-REDUCTASE-RELATED"/>
    <property type="match status" value="1"/>
</dbReference>
<gene>
    <name evidence="5" type="ORF">BDK51DRAFT_46506</name>
</gene>
<dbReference type="SUPFAM" id="SSF51735">
    <property type="entry name" value="NAD(P)-binding Rossmann-fold domains"/>
    <property type="match status" value="1"/>
</dbReference>
<protein>
    <recommendedName>
        <fullName evidence="4">Ketopantoate reductase N-terminal domain-containing protein</fullName>
    </recommendedName>
</protein>
<evidence type="ECO:0000256" key="2">
    <source>
        <dbReference type="ARBA" id="ARBA00023002"/>
    </source>
</evidence>
<sequence length="257" mass="26953">MSPTRIHILGAGAIGLLHAHHIRTALRIPTTLLLRPKAFEAFSAQNNSVTITDPAGTTTSSTHDAEPSDATPVLPPISSLLLCTKAGDAVPALIPLLPRLKQCGIVVLGNGALAVREEVVRILEAPLSPSVFFSKLTTPASLPISIMPAKTILAAATLGVAAVAAPIPGFERQPSIQHPSYTLAYNNYQTPSHNSYEKPSYQKPSHENSPSLAPTSLRSRLTTLTRIPPTAPNTGWPTACGVVVGAVCVSVHSLDLP</sequence>
<dbReference type="InterPro" id="IPR036291">
    <property type="entry name" value="NAD(P)-bd_dom_sf"/>
</dbReference>
<keyword evidence="1" id="KW-0521">NADP</keyword>
<dbReference type="Proteomes" id="UP000269721">
    <property type="component" value="Unassembled WGS sequence"/>
</dbReference>
<dbReference type="GO" id="GO:0005739">
    <property type="term" value="C:mitochondrion"/>
    <property type="evidence" value="ECO:0007669"/>
    <property type="project" value="TreeGrafter"/>
</dbReference>
<evidence type="ECO:0000313" key="5">
    <source>
        <dbReference type="EMBL" id="RKO83211.1"/>
    </source>
</evidence>
<keyword evidence="2" id="KW-0560">Oxidoreductase</keyword>
<feature type="domain" description="Ketopantoate reductase N-terminal" evidence="4">
    <location>
        <begin position="6"/>
        <end position="123"/>
    </location>
</feature>